<dbReference type="Proteomes" id="UP000259211">
    <property type="component" value="Unassembled WGS sequence"/>
</dbReference>
<dbReference type="Pfam" id="PF00753">
    <property type="entry name" value="Lactamase_B"/>
    <property type="match status" value="1"/>
</dbReference>
<feature type="transmembrane region" description="Helical" evidence="6">
    <location>
        <begin position="61"/>
        <end position="79"/>
    </location>
</feature>
<feature type="transmembrane region" description="Helical" evidence="6">
    <location>
        <begin position="342"/>
        <end position="362"/>
    </location>
</feature>
<evidence type="ECO:0000256" key="3">
    <source>
        <dbReference type="ARBA" id="ARBA00022692"/>
    </source>
</evidence>
<comment type="caution">
    <text evidence="8">The sequence shown here is derived from an EMBL/GenBank/DDBJ whole genome shotgun (WGS) entry which is preliminary data.</text>
</comment>
<dbReference type="Gene3D" id="3.60.15.10">
    <property type="entry name" value="Ribonuclease Z/Hydroxyacylglutathione hydrolase-like"/>
    <property type="match status" value="1"/>
</dbReference>
<evidence type="ECO:0000256" key="6">
    <source>
        <dbReference type="SAM" id="Phobius"/>
    </source>
</evidence>
<evidence type="ECO:0000256" key="1">
    <source>
        <dbReference type="ARBA" id="ARBA00004651"/>
    </source>
</evidence>
<proteinExistence type="predicted"/>
<evidence type="ECO:0000256" key="2">
    <source>
        <dbReference type="ARBA" id="ARBA00022475"/>
    </source>
</evidence>
<evidence type="ECO:0000313" key="8">
    <source>
        <dbReference type="EMBL" id="RFT42070.1"/>
    </source>
</evidence>
<organism evidence="8 9">
    <name type="scientific">Cutibacterium avidum</name>
    <dbReference type="NCBI Taxonomy" id="33010"/>
    <lineage>
        <taxon>Bacteria</taxon>
        <taxon>Bacillati</taxon>
        <taxon>Actinomycetota</taxon>
        <taxon>Actinomycetes</taxon>
        <taxon>Propionibacteriales</taxon>
        <taxon>Propionibacteriaceae</taxon>
        <taxon>Cutibacterium</taxon>
    </lineage>
</organism>
<accession>A0A3E2D9J5</accession>
<dbReference type="CDD" id="cd07731">
    <property type="entry name" value="ComA-like_MBL-fold"/>
    <property type="match status" value="1"/>
</dbReference>
<dbReference type="SMART" id="SM00849">
    <property type="entry name" value="Lactamase_B"/>
    <property type="match status" value="1"/>
</dbReference>
<dbReference type="Pfam" id="PF03772">
    <property type="entry name" value="Competence"/>
    <property type="match status" value="1"/>
</dbReference>
<keyword evidence="2" id="KW-1003">Cell membrane</keyword>
<evidence type="ECO:0000256" key="5">
    <source>
        <dbReference type="ARBA" id="ARBA00023136"/>
    </source>
</evidence>
<dbReference type="SUPFAM" id="SSF56281">
    <property type="entry name" value="Metallo-hydrolase/oxidoreductase"/>
    <property type="match status" value="1"/>
</dbReference>
<feature type="domain" description="Metallo-beta-lactamase" evidence="7">
    <location>
        <begin position="533"/>
        <end position="708"/>
    </location>
</feature>
<dbReference type="InterPro" id="IPR036866">
    <property type="entry name" value="RibonucZ/Hydroxyglut_hydro"/>
</dbReference>
<dbReference type="NCBIfam" id="TIGR00360">
    <property type="entry name" value="ComEC_N-term"/>
    <property type="match status" value="1"/>
</dbReference>
<protein>
    <submittedName>
        <fullName evidence="8">Competence protein ComE</fullName>
    </submittedName>
</protein>
<dbReference type="InterPro" id="IPR001279">
    <property type="entry name" value="Metallo-B-lactamas"/>
</dbReference>
<name>A0A3E2D9J5_9ACTN</name>
<comment type="subcellular location">
    <subcellularLocation>
        <location evidence="1">Cell membrane</location>
        <topology evidence="1">Multi-pass membrane protein</topology>
    </subcellularLocation>
</comment>
<reference evidence="8 9" key="1">
    <citation type="submission" date="2017-07" db="EMBL/GenBank/DDBJ databases">
        <authorList>
            <person name="Sun Z.S."/>
            <person name="Albrecht U."/>
            <person name="Echele G."/>
            <person name="Lee C.C."/>
        </authorList>
    </citation>
    <scope>NUCLEOTIDE SEQUENCE [LARGE SCALE GENOMIC DNA]</scope>
    <source>
        <strain evidence="8 9">P16-029</strain>
    </source>
</reference>
<feature type="transmembrane region" description="Helical" evidence="6">
    <location>
        <begin position="248"/>
        <end position="269"/>
    </location>
</feature>
<evidence type="ECO:0000256" key="4">
    <source>
        <dbReference type="ARBA" id="ARBA00022989"/>
    </source>
</evidence>
<feature type="transmembrane region" description="Helical" evidence="6">
    <location>
        <begin position="407"/>
        <end position="434"/>
    </location>
</feature>
<dbReference type="AlphaFoldDB" id="A0A3E2D9J5"/>
<dbReference type="InterPro" id="IPR004477">
    <property type="entry name" value="ComEC_N"/>
</dbReference>
<dbReference type="GO" id="GO:0005886">
    <property type="term" value="C:plasma membrane"/>
    <property type="evidence" value="ECO:0007669"/>
    <property type="project" value="UniProtKB-SubCell"/>
</dbReference>
<keyword evidence="3 6" id="KW-0812">Transmembrane</keyword>
<dbReference type="InterPro" id="IPR052159">
    <property type="entry name" value="Competence_DNA_uptake"/>
</dbReference>
<dbReference type="InterPro" id="IPR035681">
    <property type="entry name" value="ComA-like_MBL"/>
</dbReference>
<dbReference type="EMBL" id="NOWI01000014">
    <property type="protein sequence ID" value="RFT42070.1"/>
    <property type="molecule type" value="Genomic_DNA"/>
</dbReference>
<keyword evidence="5 6" id="KW-0472">Membrane</keyword>
<evidence type="ECO:0000259" key="7">
    <source>
        <dbReference type="SMART" id="SM00849"/>
    </source>
</evidence>
<gene>
    <name evidence="8" type="ORF">CHT91_11925</name>
</gene>
<keyword evidence="4 6" id="KW-1133">Transmembrane helix</keyword>
<feature type="transmembrane region" description="Helical" evidence="6">
    <location>
        <begin position="466"/>
        <end position="489"/>
    </location>
</feature>
<feature type="transmembrane region" description="Helical" evidence="6">
    <location>
        <begin position="281"/>
        <end position="300"/>
    </location>
</feature>
<dbReference type="PANTHER" id="PTHR30619:SF1">
    <property type="entry name" value="RECOMBINATION PROTEIN 2"/>
    <property type="match status" value="1"/>
</dbReference>
<sequence length="778" mass="80594">MPRSEHGHGEQAVTPDVRMVPVAVTACVAAALGISGRPRLILVAAAGWLLASMIAARRKGWLVVVTALVGLSVLVTSGMRDHIVHGMGVAELADEGAMVTVTGRVTVEPRTFDGNGSGGPMVMITLAVSRVATEDRVIRQSTQVVVMATGLRSAAAAKLSVGEQIEVRGLLTPPREGRSEAAVMKLRSPPKVVAPAGPLDRAVNRFRAGLVRAVAGCPDGQRAIVPSLVVGDTAAVSEEMSEDFRVTALTHLMAVSGANLASTTALLWWIGAWCGMKRRGLRVLSVIGVVGFIAVCRAEASVVRAAAMGAVAMAATGVSFDRRGGVRTLAVAVAGLMLVDPWLVRSVGFWLSACATAGILWWARPWTTAMAWAPTWLAAAVTVPWAAQLATQPVVTWMAGTVSTTGLVANLAAAPFVPLASALGMTAGLVAFIWPPLAVPLGRLAGWCVQPIIWIAHLGAKAPAGLLTWPAGGTALVVLGGLCLGLALITPAVLARPWLTVVAGVAVVAATVVRPPVPGWPGAWQVAICDVGQGSAALVRAGPRAAVVVDTGPDPDRLGRCLDDLDVNQVPMVVLSHYHGDHIDGLDVIRDHGPTTTVVVSQLASPEWAAKRVTQVATQMGAQVLVAHPGQVMTVGTASLTLFGGIHLVDADESEEEPAVENNSSVIVKATVEGLRVLLPGDAELGEQRHVLADHADLSSDVLVVPHHGSAHQDDDFWAATGASVAVISAGKANPFGHPTHKAISLAKKMGMQVHRTDEESTVLLARSGGTVLVQTRS</sequence>
<evidence type="ECO:0000313" key="9">
    <source>
        <dbReference type="Proteomes" id="UP000259211"/>
    </source>
</evidence>
<dbReference type="PANTHER" id="PTHR30619">
    <property type="entry name" value="DNA INTERNALIZATION/COMPETENCE PROTEIN COMEC/REC2"/>
    <property type="match status" value="1"/>
</dbReference>
<feature type="transmembrane region" description="Helical" evidence="6">
    <location>
        <begin position="369"/>
        <end position="387"/>
    </location>
</feature>